<comment type="similarity">
    <text evidence="2">Belongs to the glycosyl hydrolase 81 family.</text>
</comment>
<comment type="catalytic activity">
    <reaction evidence="1">
        <text>Hydrolysis of (1-&gt;3)-beta-D-glucosidic linkages in (1-&gt;3)-beta-D-glucans.</text>
        <dbReference type="EC" id="3.2.1.39"/>
    </reaction>
</comment>
<evidence type="ECO:0000256" key="5">
    <source>
        <dbReference type="ARBA" id="ARBA00023277"/>
    </source>
</evidence>
<evidence type="ECO:0000256" key="6">
    <source>
        <dbReference type="ARBA" id="ARBA00023295"/>
    </source>
</evidence>
<evidence type="ECO:0000256" key="4">
    <source>
        <dbReference type="ARBA" id="ARBA00022801"/>
    </source>
</evidence>
<dbReference type="Pfam" id="PF17652">
    <property type="entry name" value="Glyco_hydro81C"/>
    <property type="match status" value="2"/>
</dbReference>
<feature type="compositionally biased region" description="Pro residues" evidence="9">
    <location>
        <begin position="161"/>
        <end position="247"/>
    </location>
</feature>
<keyword evidence="8" id="KW-0624">Polysaccharide degradation</keyword>
<evidence type="ECO:0000313" key="12">
    <source>
        <dbReference type="EMBL" id="PNH05203.1"/>
    </source>
</evidence>
<proteinExistence type="inferred from homology"/>
<dbReference type="GO" id="GO:0042973">
    <property type="term" value="F:glucan endo-1,3-beta-D-glucosidase activity"/>
    <property type="evidence" value="ECO:0007669"/>
    <property type="project" value="UniProtKB-EC"/>
</dbReference>
<keyword evidence="5" id="KW-0119">Carbohydrate metabolism</keyword>
<name>A0A2J7ZY60_9CHLO</name>
<keyword evidence="4" id="KW-0378">Hydrolase</keyword>
<dbReference type="PANTHER" id="PTHR31983:SF0">
    <property type="entry name" value="GLUCAN ENDO-1,3-BETA-D-GLUCOSIDASE 2"/>
    <property type="match status" value="1"/>
</dbReference>
<reference evidence="12 13" key="1">
    <citation type="journal article" date="2017" name="Mol. Biol. Evol.">
        <title>The 4-celled Tetrabaena socialis nuclear genome reveals the essential components for genetic control of cell number at the origin of multicellularity in the volvocine lineage.</title>
        <authorList>
            <person name="Featherston J."/>
            <person name="Arakaki Y."/>
            <person name="Hanschen E.R."/>
            <person name="Ferris P.J."/>
            <person name="Michod R.E."/>
            <person name="Olson B.J.S.C."/>
            <person name="Nozaki H."/>
            <person name="Durand P.M."/>
        </authorList>
    </citation>
    <scope>NUCLEOTIDE SEQUENCE [LARGE SCALE GENOMIC DNA]</scope>
    <source>
        <strain evidence="12 13">NIES-571</strain>
    </source>
</reference>
<feature type="domain" description="Glycosyl hydrolase family 81 N-terminal" evidence="10">
    <location>
        <begin position="578"/>
        <end position="824"/>
    </location>
</feature>
<dbReference type="PROSITE" id="PS52008">
    <property type="entry name" value="GH81"/>
    <property type="match status" value="3"/>
</dbReference>
<dbReference type="GO" id="GO:0071555">
    <property type="term" value="P:cell wall organization"/>
    <property type="evidence" value="ECO:0007669"/>
    <property type="project" value="UniProtKB-KW"/>
</dbReference>
<evidence type="ECO:0000256" key="2">
    <source>
        <dbReference type="ARBA" id="ARBA00010730"/>
    </source>
</evidence>
<keyword evidence="13" id="KW-1185">Reference proteome</keyword>
<feature type="non-terminal residue" evidence="12">
    <location>
        <position position="1"/>
    </location>
</feature>
<protein>
    <recommendedName>
        <fullName evidence="3">glucan endo-1,3-beta-D-glucosidase</fullName>
        <ecNumber evidence="3">3.2.1.39</ecNumber>
    </recommendedName>
</protein>
<feature type="region of interest" description="Disordered" evidence="9">
    <location>
        <begin position="157"/>
        <end position="261"/>
    </location>
</feature>
<dbReference type="PANTHER" id="PTHR31983">
    <property type="entry name" value="ENDO-1,3(4)-BETA-GLUCANASE 1"/>
    <property type="match status" value="1"/>
</dbReference>
<evidence type="ECO:0000313" key="13">
    <source>
        <dbReference type="Proteomes" id="UP000236333"/>
    </source>
</evidence>
<feature type="domain" description="Glycosyl hydrolase family 81 C-terminal" evidence="11">
    <location>
        <begin position="1191"/>
        <end position="1507"/>
    </location>
</feature>
<evidence type="ECO:0000259" key="10">
    <source>
        <dbReference type="Pfam" id="PF03639"/>
    </source>
</evidence>
<feature type="region of interest" description="Disordered" evidence="9">
    <location>
        <begin position="1520"/>
        <end position="1544"/>
    </location>
</feature>
<evidence type="ECO:0000256" key="7">
    <source>
        <dbReference type="ARBA" id="ARBA00023316"/>
    </source>
</evidence>
<dbReference type="EMBL" id="PGGS01000324">
    <property type="protein sequence ID" value="PNH05203.1"/>
    <property type="molecule type" value="Genomic_DNA"/>
</dbReference>
<dbReference type="InterPro" id="IPR040720">
    <property type="entry name" value="GH81_C"/>
</dbReference>
<dbReference type="Proteomes" id="UP000236333">
    <property type="component" value="Unassembled WGS sequence"/>
</dbReference>
<evidence type="ECO:0000256" key="9">
    <source>
        <dbReference type="SAM" id="MobiDB-lite"/>
    </source>
</evidence>
<keyword evidence="6" id="KW-0326">Glycosidase</keyword>
<evidence type="ECO:0000256" key="3">
    <source>
        <dbReference type="ARBA" id="ARBA00012780"/>
    </source>
</evidence>
<comment type="caution">
    <text evidence="12">The sequence shown here is derived from an EMBL/GenBank/DDBJ whole genome shotgun (WGS) entry which is preliminary data.</text>
</comment>
<dbReference type="OrthoDB" id="537425at2759"/>
<evidence type="ECO:0000256" key="1">
    <source>
        <dbReference type="ARBA" id="ARBA00000382"/>
    </source>
</evidence>
<keyword evidence="7" id="KW-0961">Cell wall biogenesis/degradation</keyword>
<feature type="domain" description="Glycosyl hydrolase family 81 C-terminal" evidence="11">
    <location>
        <begin position="838"/>
        <end position="1081"/>
    </location>
</feature>
<gene>
    <name evidence="12" type="ORF">TSOC_008570</name>
</gene>
<sequence length="1544" mass="166641">VPANGSAAYPNGTFTADAGPEDARALVGYPVNGKRVAGTVYQSRVEFMTRVAPAVSESPVIHALQWTPFVPGASDLLQLKPWVDDAYSAVASSAITSADNATWAAFRAMVRAYSDPAGAWSTAQSVVANSSAELVDATDDLGLRHSKTAVLYWIATRSSTPSPPSPSPLPPWPSPPSPPPSPGPPSPLPPSPPSNPSPPPMPPLAPPSIPPSPIPPASPGPSPSPPGPPLRPSPPPLPPQALPPSPVPYTELRPGVSTAAPPADIARYDNTWYKYWDGGWVNRSYPPQLPQSYFPFPTNLWYSPWTHLSTYNVPQVGDLPVGMHPWRAKVLPSCLEVVPPVPMSVTPDFIVSAYDRNFSISATEGLISKAVSSATNMGVTFRWLSGTAGSGSMLVTLLQGNPFLTVRFTNLTPTIDQHVAAPIVTGLGVLTGTQFKVSNNAGMVYKYYFSSTVTVTISYNLIRVMAPFTGVMRIALVKSTLTPLLNYAPAVATAVEQLYDANSGAYRTDRILPYERVCIIRPRTPAPRTPPVDMQPYRVKVLTTGLSVGSPHDLTWDGCGSGSTCVWNGYVRPVTISTGAGLTTMDVESYDDLSVTFRWRPTAGGAVSMRATLMQGMPYITVQFIAAAPVFETIPGEVWLGALPASLTGSKMKLLCSSSITWLIYSSASTTLTTSSPNNNIRATGSSFTATMRLAMQIPRFSIPYGWTRADLLGNATAFESLLDTYKDVYPTGGGVTLGIQSALDSPTGKARPILSYTFTTANMAGGSSTDLLMFSMPHHRNRLVTPAANPTLALTCKGVLGNLRTVVGSTWTLAYPSLPDITWAATKPVDPTYVQPIISQLLSTDVNNGLNGLTRFEVYKASQQLADMARTAQIASELTGFNNSLVAAVMTLQGRLKTNLALWLSPQSPVDYGLVYDPKWGGIISYNPAKANSRDAQRKNNAYWHHLSQYGPFLYAAAVTAKADPSWGNTVKSAVLGLVRDMANPRRDDPWFPPARAMDWCAGWAGHAWEVGLVTSATDGDIVNFGRWQELSGSAVAAYYSMALFGSAVSDPELMAWGQVLAAIEADSARMYFQTTAQSSTGRERGIVRVTFTTASMSGSATGQLMMMSQVHHRKRLLHPPQPSGTLVRIDDLRGELSHVLGSDWVMAYDLSDISWNAPNGFVNATRRNSIIKQLLNDAYGWKGLAVNDDPYYGGSDLAAIARMSLIADELAAVPDTDPASRAQLVDAGVWLRSRLTARLNARLSTTSSTNSSLVYDRTWGGLLVYGDAQYNVDENFGNRVYNDHHYHYGYYLYAVAVLGKANTTWLASKQDLIMTLVRDYANPNMDDSWFPFARMMDWWGGHSWAGGLTVFGDGKNQESTSEAVNGYYAVSLLGRALGDPDLTRWGQLLTAIEVSSAQEYWQITSASTVYPAPFSAAKVVGILWSSKVDYSTWFGNNSALMHGIQYIPFTPMSEVLLRKEWINESYPLAYAGVVRPNNTLSPCWNQFAALARAVLDVDAAWDTISALPGTAANFYGGPLPPSPPPGLGTGLPKHHQQPRNRT</sequence>
<feature type="compositionally biased region" description="Basic residues" evidence="9">
    <location>
        <begin position="1534"/>
        <end position="1544"/>
    </location>
</feature>
<evidence type="ECO:0000259" key="11">
    <source>
        <dbReference type="Pfam" id="PF17652"/>
    </source>
</evidence>
<dbReference type="Pfam" id="PF03639">
    <property type="entry name" value="Glyco_hydro_81"/>
    <property type="match status" value="2"/>
</dbReference>
<accession>A0A2J7ZY60</accession>
<evidence type="ECO:0000256" key="8">
    <source>
        <dbReference type="ARBA" id="ARBA00023326"/>
    </source>
</evidence>
<dbReference type="InterPro" id="IPR005200">
    <property type="entry name" value="Endo-beta-glucanase"/>
</dbReference>
<dbReference type="EC" id="3.2.1.39" evidence="3"/>
<feature type="domain" description="Glycosyl hydrolase family 81 N-terminal" evidence="10">
    <location>
        <begin position="356"/>
        <end position="509"/>
    </location>
</feature>
<organism evidence="12 13">
    <name type="scientific">Tetrabaena socialis</name>
    <dbReference type="NCBI Taxonomy" id="47790"/>
    <lineage>
        <taxon>Eukaryota</taxon>
        <taxon>Viridiplantae</taxon>
        <taxon>Chlorophyta</taxon>
        <taxon>core chlorophytes</taxon>
        <taxon>Chlorophyceae</taxon>
        <taxon>CS clade</taxon>
        <taxon>Chlamydomonadales</taxon>
        <taxon>Tetrabaenaceae</taxon>
        <taxon>Tetrabaena</taxon>
    </lineage>
</organism>
<dbReference type="GO" id="GO:0000272">
    <property type="term" value="P:polysaccharide catabolic process"/>
    <property type="evidence" value="ECO:0007669"/>
    <property type="project" value="UniProtKB-KW"/>
</dbReference>
<dbReference type="GO" id="GO:0052861">
    <property type="term" value="F:endo-1,3(4)-beta-glucanase activity"/>
    <property type="evidence" value="ECO:0007669"/>
    <property type="project" value="InterPro"/>
</dbReference>
<dbReference type="InterPro" id="IPR040451">
    <property type="entry name" value="GH81_N"/>
</dbReference>
<dbReference type="Gene3D" id="2.70.98.30">
    <property type="entry name" value="Golgi alpha-mannosidase II, domain 4"/>
    <property type="match status" value="2"/>
</dbReference>